<dbReference type="InterPro" id="IPR036770">
    <property type="entry name" value="Ankyrin_rpt-contain_sf"/>
</dbReference>
<dbReference type="Gene3D" id="1.25.40.20">
    <property type="entry name" value="Ankyrin repeat-containing domain"/>
    <property type="match status" value="2"/>
</dbReference>
<dbReference type="PANTHER" id="PTHR24193:SF121">
    <property type="entry name" value="ADA2A-CONTAINING COMPLEX COMPONENT 3, ISOFORM D"/>
    <property type="match status" value="1"/>
</dbReference>
<dbReference type="PROSITE" id="PS50297">
    <property type="entry name" value="ANK_REP_REGION"/>
    <property type="match status" value="1"/>
</dbReference>
<dbReference type="AlphaFoldDB" id="A0AAN6TRP3"/>
<dbReference type="RefSeq" id="XP_062643280.1">
    <property type="nucleotide sequence ID" value="XM_062786467.1"/>
</dbReference>
<dbReference type="InterPro" id="IPR002110">
    <property type="entry name" value="Ankyrin_rpt"/>
</dbReference>
<dbReference type="EMBL" id="MU853248">
    <property type="protein sequence ID" value="KAK4119507.1"/>
    <property type="molecule type" value="Genomic_DNA"/>
</dbReference>
<evidence type="ECO:0000256" key="2">
    <source>
        <dbReference type="ARBA" id="ARBA00023043"/>
    </source>
</evidence>
<dbReference type="GeneID" id="87823234"/>
<gene>
    <name evidence="5" type="ORF">N657DRAFT_257109</name>
</gene>
<protein>
    <recommendedName>
        <fullName evidence="7">Ankyrin</fullName>
    </recommendedName>
</protein>
<dbReference type="Proteomes" id="UP001302602">
    <property type="component" value="Unassembled WGS sequence"/>
</dbReference>
<reference evidence="5" key="2">
    <citation type="submission" date="2023-05" db="EMBL/GenBank/DDBJ databases">
        <authorList>
            <consortium name="Lawrence Berkeley National Laboratory"/>
            <person name="Steindorff A."/>
            <person name="Hensen N."/>
            <person name="Bonometti L."/>
            <person name="Westerberg I."/>
            <person name="Brannstrom I.O."/>
            <person name="Guillou S."/>
            <person name="Cros-Aarteil S."/>
            <person name="Calhoun S."/>
            <person name="Haridas S."/>
            <person name="Kuo A."/>
            <person name="Mondo S."/>
            <person name="Pangilinan J."/>
            <person name="Riley R."/>
            <person name="Labutti K."/>
            <person name="Andreopoulos B."/>
            <person name="Lipzen A."/>
            <person name="Chen C."/>
            <person name="Yanf M."/>
            <person name="Daum C."/>
            <person name="Ng V."/>
            <person name="Clum A."/>
            <person name="Ohm R."/>
            <person name="Martin F."/>
            <person name="Silar P."/>
            <person name="Natvig D."/>
            <person name="Lalanne C."/>
            <person name="Gautier V."/>
            <person name="Ament-Velasquez S.L."/>
            <person name="Kruys A."/>
            <person name="Hutchinson M.I."/>
            <person name="Powell A.J."/>
            <person name="Barry K."/>
            <person name="Miller A.N."/>
            <person name="Grigoriev I.V."/>
            <person name="Debuchy R."/>
            <person name="Gladieux P."/>
            <person name="Thoren M.H."/>
            <person name="Johannesson H."/>
        </authorList>
    </citation>
    <scope>NUCLEOTIDE SEQUENCE</scope>
    <source>
        <strain evidence="5">CBS 731.68</strain>
    </source>
</reference>
<dbReference type="SMART" id="SM00248">
    <property type="entry name" value="ANK"/>
    <property type="match status" value="3"/>
</dbReference>
<dbReference type="GO" id="GO:0005634">
    <property type="term" value="C:nucleus"/>
    <property type="evidence" value="ECO:0007669"/>
    <property type="project" value="TreeGrafter"/>
</dbReference>
<comment type="caution">
    <text evidence="5">The sequence shown here is derived from an EMBL/GenBank/DDBJ whole genome shotgun (WGS) entry which is preliminary data.</text>
</comment>
<sequence length="402" mass="42934">MAQIKTFSVRHHWDDSPTITSWTIQEKPSNRISWTPHTTARPRRLRKAECRELFNSVDSLPSIRVHGAACRCVGEALDEDRLEDTHLATKISALARSIITNNTRPPPQSHPGLKRSHSIAGKPSPPIQRTTSLFSTLSRLFSSGPSPSTTSSNSSSLALQADLCIGASELDPDKVAHYLLHSTPPLPVNAPNHLGMTPLMAAVRSPAAASRPRAQLEMVRFLVEGCGADIEATRVDRVTGLGESVLSLACAVGAEEVVRYLIERGVVVDRRLPSGPGGHVSGRGVAVVGMMRGQTALHVAVLADRAECVEILVRDGKADVNATLDASSEGEELRKDGGLRGLRGRTKSVSREGRQKRPQHPVSALHLAHASPACTRVLLELGANVSVKGSIPPGAGMDGPHK</sequence>
<accession>A0AAN6TRP3</accession>
<dbReference type="SUPFAM" id="SSF48403">
    <property type="entry name" value="Ankyrin repeat"/>
    <property type="match status" value="1"/>
</dbReference>
<evidence type="ECO:0008006" key="7">
    <source>
        <dbReference type="Google" id="ProtNLM"/>
    </source>
</evidence>
<evidence type="ECO:0000256" key="4">
    <source>
        <dbReference type="SAM" id="MobiDB-lite"/>
    </source>
</evidence>
<dbReference type="PROSITE" id="PS50088">
    <property type="entry name" value="ANK_REPEAT"/>
    <property type="match status" value="1"/>
</dbReference>
<feature type="region of interest" description="Disordered" evidence="4">
    <location>
        <begin position="98"/>
        <end position="128"/>
    </location>
</feature>
<evidence type="ECO:0000313" key="5">
    <source>
        <dbReference type="EMBL" id="KAK4119507.1"/>
    </source>
</evidence>
<evidence type="ECO:0000256" key="1">
    <source>
        <dbReference type="ARBA" id="ARBA00022737"/>
    </source>
</evidence>
<dbReference type="GO" id="GO:0045944">
    <property type="term" value="P:positive regulation of transcription by RNA polymerase II"/>
    <property type="evidence" value="ECO:0007669"/>
    <property type="project" value="TreeGrafter"/>
</dbReference>
<dbReference type="Pfam" id="PF12796">
    <property type="entry name" value="Ank_2"/>
    <property type="match status" value="1"/>
</dbReference>
<keyword evidence="2 3" id="KW-0040">ANK repeat</keyword>
<dbReference type="GO" id="GO:0000976">
    <property type="term" value="F:transcription cis-regulatory region binding"/>
    <property type="evidence" value="ECO:0007669"/>
    <property type="project" value="TreeGrafter"/>
</dbReference>
<evidence type="ECO:0000256" key="3">
    <source>
        <dbReference type="PROSITE-ProRule" id="PRU00023"/>
    </source>
</evidence>
<reference evidence="5" key="1">
    <citation type="journal article" date="2023" name="Mol. Phylogenet. Evol.">
        <title>Genome-scale phylogeny and comparative genomics of the fungal order Sordariales.</title>
        <authorList>
            <person name="Hensen N."/>
            <person name="Bonometti L."/>
            <person name="Westerberg I."/>
            <person name="Brannstrom I.O."/>
            <person name="Guillou S."/>
            <person name="Cros-Aarteil S."/>
            <person name="Calhoun S."/>
            <person name="Haridas S."/>
            <person name="Kuo A."/>
            <person name="Mondo S."/>
            <person name="Pangilinan J."/>
            <person name="Riley R."/>
            <person name="LaButti K."/>
            <person name="Andreopoulos B."/>
            <person name="Lipzen A."/>
            <person name="Chen C."/>
            <person name="Yan M."/>
            <person name="Daum C."/>
            <person name="Ng V."/>
            <person name="Clum A."/>
            <person name="Steindorff A."/>
            <person name="Ohm R.A."/>
            <person name="Martin F."/>
            <person name="Silar P."/>
            <person name="Natvig D.O."/>
            <person name="Lalanne C."/>
            <person name="Gautier V."/>
            <person name="Ament-Velasquez S.L."/>
            <person name="Kruys A."/>
            <person name="Hutchinson M.I."/>
            <person name="Powell A.J."/>
            <person name="Barry K."/>
            <person name="Miller A.N."/>
            <person name="Grigoriev I.V."/>
            <person name="Debuchy R."/>
            <person name="Gladieux P."/>
            <person name="Hiltunen Thoren M."/>
            <person name="Johannesson H."/>
        </authorList>
    </citation>
    <scope>NUCLEOTIDE SEQUENCE</scope>
    <source>
        <strain evidence="5">CBS 731.68</strain>
    </source>
</reference>
<keyword evidence="1" id="KW-0677">Repeat</keyword>
<feature type="repeat" description="ANK" evidence="3">
    <location>
        <begin position="292"/>
        <end position="316"/>
    </location>
</feature>
<dbReference type="InterPro" id="IPR050663">
    <property type="entry name" value="Ankyrin-SOCS_Box"/>
</dbReference>
<proteinExistence type="predicted"/>
<keyword evidence="6" id="KW-1185">Reference proteome</keyword>
<organism evidence="5 6">
    <name type="scientific">Parathielavia appendiculata</name>
    <dbReference type="NCBI Taxonomy" id="2587402"/>
    <lineage>
        <taxon>Eukaryota</taxon>
        <taxon>Fungi</taxon>
        <taxon>Dikarya</taxon>
        <taxon>Ascomycota</taxon>
        <taxon>Pezizomycotina</taxon>
        <taxon>Sordariomycetes</taxon>
        <taxon>Sordariomycetidae</taxon>
        <taxon>Sordariales</taxon>
        <taxon>Chaetomiaceae</taxon>
        <taxon>Parathielavia</taxon>
    </lineage>
</organism>
<name>A0AAN6TRP3_9PEZI</name>
<dbReference type="PANTHER" id="PTHR24193">
    <property type="entry name" value="ANKYRIN REPEAT PROTEIN"/>
    <property type="match status" value="1"/>
</dbReference>
<feature type="region of interest" description="Disordered" evidence="4">
    <location>
        <begin position="328"/>
        <end position="363"/>
    </location>
</feature>
<evidence type="ECO:0000313" key="6">
    <source>
        <dbReference type="Proteomes" id="UP001302602"/>
    </source>
</evidence>